<reference evidence="2 3" key="1">
    <citation type="submission" date="2019-06" db="EMBL/GenBank/DDBJ databases">
        <title>Draft genome sequence of the filamentous fungus Phialemoniopsis curvata isolated from diesel fuel.</title>
        <authorList>
            <person name="Varaljay V.A."/>
            <person name="Lyon W.J."/>
            <person name="Crouch A.L."/>
            <person name="Drake C.E."/>
            <person name="Hollomon J.M."/>
            <person name="Nadeau L.J."/>
            <person name="Nunn H.S."/>
            <person name="Stevenson B.S."/>
            <person name="Bojanowski C.L."/>
            <person name="Crookes-Goodson W.J."/>
        </authorList>
    </citation>
    <scope>NUCLEOTIDE SEQUENCE [LARGE SCALE GENOMIC DNA]</scope>
    <source>
        <strain evidence="2 3">D216</strain>
    </source>
</reference>
<dbReference type="RefSeq" id="XP_030994193.1">
    <property type="nucleotide sequence ID" value="XM_031141577.1"/>
</dbReference>
<dbReference type="OrthoDB" id="3799394at2759"/>
<evidence type="ECO:0000313" key="3">
    <source>
        <dbReference type="Proteomes" id="UP000319257"/>
    </source>
</evidence>
<feature type="signal peptide" evidence="1">
    <location>
        <begin position="1"/>
        <end position="20"/>
    </location>
</feature>
<gene>
    <name evidence="2" type="ORF">E0L32_006894</name>
</gene>
<name>A0A507AR51_9PEZI</name>
<keyword evidence="1" id="KW-0732">Signal</keyword>
<proteinExistence type="predicted"/>
<dbReference type="GeneID" id="41974341"/>
<organism evidence="2 3">
    <name type="scientific">Thyridium curvatum</name>
    <dbReference type="NCBI Taxonomy" id="1093900"/>
    <lineage>
        <taxon>Eukaryota</taxon>
        <taxon>Fungi</taxon>
        <taxon>Dikarya</taxon>
        <taxon>Ascomycota</taxon>
        <taxon>Pezizomycotina</taxon>
        <taxon>Sordariomycetes</taxon>
        <taxon>Sordariomycetidae</taxon>
        <taxon>Thyridiales</taxon>
        <taxon>Thyridiaceae</taxon>
        <taxon>Thyridium</taxon>
    </lineage>
</organism>
<sequence length="118" mass="12073">MVNILSNILLLAVAATSANCAAVCEPSPTKVPEPTHTYQSCGGFRISPVPCPKGHICVDDPYKGGCGMACDMPGICVKPVFCGGFAGIQCKGGKKCVDDPRDDCDPKHGGADCGGICI</sequence>
<dbReference type="EMBL" id="SKBQ01000040">
    <property type="protein sequence ID" value="TPX12482.1"/>
    <property type="molecule type" value="Genomic_DNA"/>
</dbReference>
<comment type="caution">
    <text evidence="2">The sequence shown here is derived from an EMBL/GenBank/DDBJ whole genome shotgun (WGS) entry which is preliminary data.</text>
</comment>
<evidence type="ECO:0000256" key="1">
    <source>
        <dbReference type="SAM" id="SignalP"/>
    </source>
</evidence>
<evidence type="ECO:0000313" key="2">
    <source>
        <dbReference type="EMBL" id="TPX12482.1"/>
    </source>
</evidence>
<accession>A0A507AR51</accession>
<dbReference type="Proteomes" id="UP000319257">
    <property type="component" value="Unassembled WGS sequence"/>
</dbReference>
<protein>
    <submittedName>
        <fullName evidence="2">Uncharacterized protein</fullName>
    </submittedName>
</protein>
<feature type="chain" id="PRO_5021245510" evidence="1">
    <location>
        <begin position="21"/>
        <end position="118"/>
    </location>
</feature>
<dbReference type="InParanoid" id="A0A507AR51"/>
<keyword evidence="3" id="KW-1185">Reference proteome</keyword>
<dbReference type="AlphaFoldDB" id="A0A507AR51"/>